<feature type="non-terminal residue" evidence="2">
    <location>
        <position position="1"/>
    </location>
</feature>
<sequence>FKGGGRLESLDSSSSWARDSKLNGRNSLTPADVIRFVFQYT</sequence>
<evidence type="ECO:0000256" key="1">
    <source>
        <dbReference type="SAM" id="MobiDB-lite"/>
    </source>
</evidence>
<dbReference type="AlphaFoldDB" id="A0A0K2T4X4"/>
<reference evidence="2" key="1">
    <citation type="submission" date="2014-05" db="EMBL/GenBank/DDBJ databases">
        <authorList>
            <person name="Chronopoulou M."/>
        </authorList>
    </citation>
    <scope>NUCLEOTIDE SEQUENCE</scope>
    <source>
        <tissue evidence="2">Whole organism</tissue>
    </source>
</reference>
<dbReference type="EMBL" id="HACA01003717">
    <property type="protein sequence ID" value="CDW21078.1"/>
    <property type="molecule type" value="Transcribed_RNA"/>
</dbReference>
<proteinExistence type="predicted"/>
<protein>
    <submittedName>
        <fullName evidence="2">Uncharacterized protein</fullName>
    </submittedName>
</protein>
<feature type="region of interest" description="Disordered" evidence="1">
    <location>
        <begin position="1"/>
        <end position="26"/>
    </location>
</feature>
<evidence type="ECO:0000313" key="2">
    <source>
        <dbReference type="EMBL" id="CDW21078.1"/>
    </source>
</evidence>
<organism evidence="2">
    <name type="scientific">Lepeophtheirus salmonis</name>
    <name type="common">Salmon louse</name>
    <name type="synonym">Caligus salmonis</name>
    <dbReference type="NCBI Taxonomy" id="72036"/>
    <lineage>
        <taxon>Eukaryota</taxon>
        <taxon>Metazoa</taxon>
        <taxon>Ecdysozoa</taxon>
        <taxon>Arthropoda</taxon>
        <taxon>Crustacea</taxon>
        <taxon>Multicrustacea</taxon>
        <taxon>Hexanauplia</taxon>
        <taxon>Copepoda</taxon>
        <taxon>Siphonostomatoida</taxon>
        <taxon>Caligidae</taxon>
        <taxon>Lepeophtheirus</taxon>
    </lineage>
</organism>
<accession>A0A0K2T4X4</accession>
<name>A0A0K2T4X4_LEPSM</name>